<protein>
    <recommendedName>
        <fullName evidence="7">THAP-type domain-containing protein</fullName>
    </recommendedName>
</protein>
<dbReference type="Pfam" id="PF05485">
    <property type="entry name" value="THAP"/>
    <property type="match status" value="1"/>
</dbReference>
<keyword evidence="4 5" id="KW-0238">DNA-binding</keyword>
<name>A0A8J2K722_9HEXA</name>
<keyword evidence="2 5" id="KW-0863">Zinc-finger</keyword>
<dbReference type="AlphaFoldDB" id="A0A8J2K722"/>
<evidence type="ECO:0000313" key="9">
    <source>
        <dbReference type="Proteomes" id="UP000708208"/>
    </source>
</evidence>
<keyword evidence="9" id="KW-1185">Reference proteome</keyword>
<comment type="caution">
    <text evidence="8">The sequence shown here is derived from an EMBL/GenBank/DDBJ whole genome shotgun (WGS) entry which is preliminary data.</text>
</comment>
<evidence type="ECO:0000256" key="1">
    <source>
        <dbReference type="ARBA" id="ARBA00022723"/>
    </source>
</evidence>
<organism evidence="8 9">
    <name type="scientific">Allacma fusca</name>
    <dbReference type="NCBI Taxonomy" id="39272"/>
    <lineage>
        <taxon>Eukaryota</taxon>
        <taxon>Metazoa</taxon>
        <taxon>Ecdysozoa</taxon>
        <taxon>Arthropoda</taxon>
        <taxon>Hexapoda</taxon>
        <taxon>Collembola</taxon>
        <taxon>Symphypleona</taxon>
        <taxon>Sminthuridae</taxon>
        <taxon>Allacma</taxon>
    </lineage>
</organism>
<gene>
    <name evidence="8" type="ORF">AFUS01_LOCUS10635</name>
</gene>
<feature type="coiled-coil region" evidence="6">
    <location>
        <begin position="215"/>
        <end position="256"/>
    </location>
</feature>
<dbReference type="Proteomes" id="UP000708208">
    <property type="component" value="Unassembled WGS sequence"/>
</dbReference>
<dbReference type="OrthoDB" id="5982876at2759"/>
<dbReference type="InterPro" id="IPR006612">
    <property type="entry name" value="THAP_Znf"/>
</dbReference>
<dbReference type="GO" id="GO:0003677">
    <property type="term" value="F:DNA binding"/>
    <property type="evidence" value="ECO:0007669"/>
    <property type="project" value="UniProtKB-UniRule"/>
</dbReference>
<keyword evidence="1" id="KW-0479">Metal-binding</keyword>
<accession>A0A8J2K722</accession>
<sequence>MSNTYGGPTRMPSLTELADLEDQDVQFDNIIHRYQVCSREIQVLANAVQTRPVPVRRQHKCVFRACKAVEAQYDKITFHNIPQLVGPIRDAWIKAVRKSLNNPTWMPKKGEKVCSLHFDPKDILSPHEKTFIRREAFPTRFLESVIDNDKESMEQKIDIAAGGAKISSVRVQTVGDRISPLQNTGCASGLSERMKRKLLRNIRADRTFIHDSETRESAQRRLAKVAKEAKRLKDVIKNLNRNLFLKNVKMKELRMEMSRTKSNFRKQNIGSIISMADSQLVPKLSKTFQKLWKKEVHGRGRGHFNWFSQSKPVSPDI</sequence>
<dbReference type="EMBL" id="CAJVCH010079268">
    <property type="protein sequence ID" value="CAG7721419.1"/>
    <property type="molecule type" value="Genomic_DNA"/>
</dbReference>
<keyword evidence="3" id="KW-0862">Zinc</keyword>
<evidence type="ECO:0000256" key="6">
    <source>
        <dbReference type="SAM" id="Coils"/>
    </source>
</evidence>
<evidence type="ECO:0000259" key="7">
    <source>
        <dbReference type="PROSITE" id="PS50950"/>
    </source>
</evidence>
<keyword evidence="6" id="KW-0175">Coiled coil</keyword>
<evidence type="ECO:0000313" key="8">
    <source>
        <dbReference type="EMBL" id="CAG7721419.1"/>
    </source>
</evidence>
<evidence type="ECO:0000256" key="5">
    <source>
        <dbReference type="PROSITE-ProRule" id="PRU00309"/>
    </source>
</evidence>
<evidence type="ECO:0000256" key="3">
    <source>
        <dbReference type="ARBA" id="ARBA00022833"/>
    </source>
</evidence>
<reference evidence="8" key="1">
    <citation type="submission" date="2021-06" db="EMBL/GenBank/DDBJ databases">
        <authorList>
            <person name="Hodson N. C."/>
            <person name="Mongue J. A."/>
            <person name="Jaron S. K."/>
        </authorList>
    </citation>
    <scope>NUCLEOTIDE SEQUENCE</scope>
</reference>
<dbReference type="GO" id="GO:0008270">
    <property type="term" value="F:zinc ion binding"/>
    <property type="evidence" value="ECO:0007669"/>
    <property type="project" value="UniProtKB-KW"/>
</dbReference>
<proteinExistence type="predicted"/>
<dbReference type="SMART" id="SM00980">
    <property type="entry name" value="THAP"/>
    <property type="match status" value="1"/>
</dbReference>
<feature type="domain" description="THAP-type" evidence="7">
    <location>
        <begin position="53"/>
        <end position="141"/>
    </location>
</feature>
<dbReference type="PROSITE" id="PS50950">
    <property type="entry name" value="ZF_THAP"/>
    <property type="match status" value="1"/>
</dbReference>
<evidence type="ECO:0000256" key="4">
    <source>
        <dbReference type="ARBA" id="ARBA00023125"/>
    </source>
</evidence>
<evidence type="ECO:0000256" key="2">
    <source>
        <dbReference type="ARBA" id="ARBA00022771"/>
    </source>
</evidence>